<dbReference type="SUPFAM" id="SSF63411">
    <property type="entry name" value="LuxS/MPP-like metallohydrolase"/>
    <property type="match status" value="4"/>
</dbReference>
<dbReference type="Pfam" id="PF05193">
    <property type="entry name" value="Peptidase_M16_C"/>
    <property type="match status" value="1"/>
</dbReference>
<dbReference type="PANTHER" id="PTHR43016:SF13">
    <property type="entry name" value="PRESEQUENCE PROTEASE, MITOCHONDRIAL"/>
    <property type="match status" value="1"/>
</dbReference>
<dbReference type="GO" id="GO:0046872">
    <property type="term" value="F:metal ion binding"/>
    <property type="evidence" value="ECO:0007669"/>
    <property type="project" value="InterPro"/>
</dbReference>
<accession>A0A017RZ93</accession>
<evidence type="ECO:0000313" key="4">
    <source>
        <dbReference type="Proteomes" id="UP000019681"/>
    </source>
</evidence>
<feature type="domain" description="Peptidase M16C associated" evidence="2">
    <location>
        <begin position="464"/>
        <end position="714"/>
    </location>
</feature>
<dbReference type="EMBL" id="AZQP01000006">
    <property type="protein sequence ID" value="EYE89260.1"/>
    <property type="molecule type" value="Genomic_DNA"/>
</dbReference>
<dbReference type="Pfam" id="PF22516">
    <property type="entry name" value="PreP_C"/>
    <property type="match status" value="1"/>
</dbReference>
<dbReference type="RefSeq" id="WP_035378033.1">
    <property type="nucleotide sequence ID" value="NZ_AZQP01000006.1"/>
</dbReference>
<evidence type="ECO:0000259" key="2">
    <source>
        <dbReference type="SMART" id="SM01264"/>
    </source>
</evidence>
<dbReference type="GO" id="GO:0004222">
    <property type="term" value="F:metalloendopeptidase activity"/>
    <property type="evidence" value="ECO:0007669"/>
    <property type="project" value="TreeGrafter"/>
</dbReference>
<keyword evidence="4" id="KW-1185">Reference proteome</keyword>
<dbReference type="Pfam" id="PF00675">
    <property type="entry name" value="Peptidase_M16"/>
    <property type="match status" value="1"/>
</dbReference>
<dbReference type="AlphaFoldDB" id="A0A017RZ93"/>
<dbReference type="InterPro" id="IPR055130">
    <property type="entry name" value="PreP_C"/>
</dbReference>
<feature type="coiled-coil region" evidence="1">
    <location>
        <begin position="468"/>
        <end position="495"/>
    </location>
</feature>
<evidence type="ECO:0000313" key="3">
    <source>
        <dbReference type="EMBL" id="EYE89260.1"/>
    </source>
</evidence>
<protein>
    <submittedName>
        <fullName evidence="3">Peptidase M16</fullName>
    </submittedName>
</protein>
<dbReference type="InterPro" id="IPR007863">
    <property type="entry name" value="Peptidase_M16_C"/>
</dbReference>
<dbReference type="GO" id="GO:0016485">
    <property type="term" value="P:protein processing"/>
    <property type="evidence" value="ECO:0007669"/>
    <property type="project" value="TreeGrafter"/>
</dbReference>
<organism evidence="3 4">
    <name type="scientific">Fervidicella metallireducens AeB</name>
    <dbReference type="NCBI Taxonomy" id="1403537"/>
    <lineage>
        <taxon>Bacteria</taxon>
        <taxon>Bacillati</taxon>
        <taxon>Bacillota</taxon>
        <taxon>Clostridia</taxon>
        <taxon>Eubacteriales</taxon>
        <taxon>Clostridiaceae</taxon>
        <taxon>Fervidicella</taxon>
    </lineage>
</organism>
<name>A0A017RZ93_9CLOT</name>
<dbReference type="PANTHER" id="PTHR43016">
    <property type="entry name" value="PRESEQUENCE PROTEASE"/>
    <property type="match status" value="1"/>
</dbReference>
<dbReference type="STRING" id="1403537.Q428_03020"/>
<dbReference type="InterPro" id="IPR011249">
    <property type="entry name" value="Metalloenz_LuxS/M16"/>
</dbReference>
<proteinExistence type="predicted"/>
<dbReference type="Pfam" id="PF08367">
    <property type="entry name" value="M16C_assoc"/>
    <property type="match status" value="1"/>
</dbReference>
<dbReference type="OrthoDB" id="9762027at2"/>
<keyword evidence="1" id="KW-0175">Coiled coil</keyword>
<sequence length="975" mass="113392">MSFKKGMIYSGFQLTEEVELNEINSIGRLFNHLKSGARLFAIQNGDDNKVFSITFRTPPDDNTGLTHILEHSVLCGSRKFPVKDPFVELAKGSLNTFLNAMTFPDKTMYPVASRNEKDFLNLMDVYLDAVFYPRIYSQPEIFMQEGWHYSLENEKDEIEYKGVVYNEMKGAFLSPESLLFRKARESVFPDTPYKFEAGGDPDYIPSLTYKHFVDYHDKYYHPSNSYIYLYGDFNLNDKLKFLDEKYLRYFDKKKIDSDIKYQEGFDKIKDLKFVYPISPEEDVSDKTYFALNFATTFSTDVETNLALEILEYLLMETQASPLKKALISANLGKDVIGSYNGGILQPIFTIAIKNSNIEKKNEFINLVYKTLNELVQNGIDKELIEASINRKEFNLREGDYQGYPKGLLYGIKSMDTWLYDKEPWLPLQYEKLLVKIKKGLSLNYFEELINKYILNNSHASIITLFPQKGFYEEKLKKLKEKLSEYKKTLSASELSKIIEDTERLKQIQEAQDDKDDVEKIPLLKISDINRNAEKLPIIESYEKDIKILFHPILTNKISYARLLFNTKGVPIELIQYVTLLSGILGKLNTKKYNYTELANLINIYSGGVGFKTEVYIEKGDDEIYHPKFTIEMKFMNDKITTLFELVENIIVETNFNDKQRLKEIIQEIKSRLEMSLYENGHMVAASRLVSYFSPSGKYIEITTGLSFYKFIVDLEKNFNNKSEEIIKNLIFVSKVIFNKSNLIISFTSSEEDYDALVKNLPLLLRNLKNEKVEEHKYEFILEAENEGLILQSGVQYVAKGFNYIKLGFNYSGSIQVLKGIINLDYLWNRVRLQGGAYGCFGVFEKGGNMYFTSYRDPNLSETLDVYNKVYEFIKNFNVNDREMTKYIIGTISKLDYPLSPAMRGQQATANYLRKITYDDIQRERDEILNTNQKKIREYSELLFEVMHKDYICVVGNEEKLNETNKMFKKIINVIG</sequence>
<evidence type="ECO:0000256" key="1">
    <source>
        <dbReference type="SAM" id="Coils"/>
    </source>
</evidence>
<dbReference type="FunFam" id="3.30.830.10:FF:000034">
    <property type="entry name" value="presequence protease 1, chloroplastic/mitochondrial"/>
    <property type="match status" value="1"/>
</dbReference>
<reference evidence="3 4" key="1">
    <citation type="journal article" date="2014" name="Genome Announc.">
        <title>Draft Genome Sequence of Fervidicella metallireducens Strain AeBT, an Iron-Reducing Thermoanaerobe from the Great Artesian Basin.</title>
        <authorList>
            <person name="Patel B.K."/>
        </authorList>
    </citation>
    <scope>NUCLEOTIDE SEQUENCE [LARGE SCALE GENOMIC DNA]</scope>
    <source>
        <strain evidence="3 4">AeB</strain>
    </source>
</reference>
<gene>
    <name evidence="3" type="ORF">Q428_03020</name>
</gene>
<dbReference type="Proteomes" id="UP000019681">
    <property type="component" value="Unassembled WGS sequence"/>
</dbReference>
<dbReference type="SMART" id="SM01264">
    <property type="entry name" value="M16C_associated"/>
    <property type="match status" value="1"/>
</dbReference>
<dbReference type="InterPro" id="IPR011765">
    <property type="entry name" value="Pept_M16_N"/>
</dbReference>
<dbReference type="Gene3D" id="3.30.830.10">
    <property type="entry name" value="Metalloenzyme, LuxS/M16 peptidase-like"/>
    <property type="match status" value="4"/>
</dbReference>
<dbReference type="InterPro" id="IPR013578">
    <property type="entry name" value="Peptidase_M16C_assoc"/>
</dbReference>
<comment type="caution">
    <text evidence="3">The sequence shown here is derived from an EMBL/GenBank/DDBJ whole genome shotgun (WGS) entry which is preliminary data.</text>
</comment>